<dbReference type="GO" id="GO:0004637">
    <property type="term" value="F:phosphoribosylamine-glycine ligase activity"/>
    <property type="evidence" value="ECO:0007669"/>
    <property type="project" value="UniProtKB-UniRule"/>
</dbReference>
<reference evidence="17" key="1">
    <citation type="submission" date="2020-08" db="EMBL/GenBank/DDBJ databases">
        <title>Genome public.</title>
        <authorList>
            <person name="Liu C."/>
            <person name="Sun Q."/>
        </authorList>
    </citation>
    <scope>NUCLEOTIDE SEQUENCE</scope>
    <source>
        <strain evidence="17">BX7</strain>
    </source>
</reference>
<dbReference type="FunFam" id="3.30.1490.20:FF:000006">
    <property type="entry name" value="phosphoribosylamine--glycine ligase, chloroplastic-like"/>
    <property type="match status" value="1"/>
</dbReference>
<dbReference type="GO" id="GO:0005524">
    <property type="term" value="F:ATP binding"/>
    <property type="evidence" value="ECO:0007669"/>
    <property type="project" value="UniProtKB-UniRule"/>
</dbReference>
<evidence type="ECO:0000256" key="10">
    <source>
        <dbReference type="ARBA" id="ARBA00023211"/>
    </source>
</evidence>
<comment type="caution">
    <text evidence="17">The sequence shown here is derived from an EMBL/GenBank/DDBJ whole genome shotgun (WGS) entry which is preliminary data.</text>
</comment>
<organism evidence="17 18">
    <name type="scientific">Feifania hominis</name>
    <dbReference type="NCBI Taxonomy" id="2763660"/>
    <lineage>
        <taxon>Bacteria</taxon>
        <taxon>Bacillati</taxon>
        <taxon>Bacillota</taxon>
        <taxon>Clostridia</taxon>
        <taxon>Eubacteriales</taxon>
        <taxon>Feifaniaceae</taxon>
        <taxon>Feifania</taxon>
    </lineage>
</organism>
<dbReference type="SUPFAM" id="SSF52440">
    <property type="entry name" value="PreATP-grasp domain"/>
    <property type="match status" value="1"/>
</dbReference>
<gene>
    <name evidence="14 17" type="primary">purD</name>
    <name evidence="17" type="ORF">H8695_08825</name>
</gene>
<evidence type="ECO:0000256" key="5">
    <source>
        <dbReference type="ARBA" id="ARBA00022598"/>
    </source>
</evidence>
<dbReference type="InterPro" id="IPR016185">
    <property type="entry name" value="PreATP-grasp_dom_sf"/>
</dbReference>
<sequence length="420" mass="45627">MRVLVVGGGGREHTLVWKLSQSRRVTELFCAPGNGGIAALATCVPIKATDVEGMVRFVRENAIDFVVVAPDDPLMLGMVDALEAEGVKCFGPRKNAALIEGSKIFAKQMMRDAGIPTADFEIFDDPDEARRYLREKNEYPTVIKADGLALGKGVIIAKNEQQAMQAVGDMMEQRAFGEAGSRILIEQCLRGPEVSVLAFTDGKTVRPMVSAQDHKRAFDHDEGPNTGGMGTFSPSRIYTPALAETCMQRIFLPTVRAMNELGRPFRGCLYFGLMIVDGEPYVIEYNARFGDPETQVVLPRLKSDLFEIFDAVADERLDTAEIEWDDGAAVCVVLASGGYPGKYETGFPIAGLEETNALPGVTVFHAGTRLEGERVLTAGGRVLGVTALGDDLDTAIRAAYDAVGHVSFEKAHYRRDIGIK</sequence>
<dbReference type="InterPro" id="IPR020560">
    <property type="entry name" value="PRibGlycinamide_synth_C-dom"/>
</dbReference>
<keyword evidence="8 14" id="KW-0658">Purine biosynthesis</keyword>
<keyword evidence="7 15" id="KW-0547">Nucleotide-binding</keyword>
<comment type="pathway">
    <text evidence="3 14">Purine metabolism; IMP biosynthesis via de novo pathway; N(1)-(5-phospho-D-ribosyl)glycinamide from 5-phospho-alpha-D-ribose 1-diphosphate: step 2/2.</text>
</comment>
<dbReference type="Proteomes" id="UP000620366">
    <property type="component" value="Unassembled WGS sequence"/>
</dbReference>
<dbReference type="RefSeq" id="WP_249300687.1">
    <property type="nucleotide sequence ID" value="NZ_JACRSP010000003.1"/>
</dbReference>
<dbReference type="PROSITE" id="PS00184">
    <property type="entry name" value="GARS"/>
    <property type="match status" value="1"/>
</dbReference>
<dbReference type="GO" id="GO:0009113">
    <property type="term" value="P:purine nucleobase biosynthetic process"/>
    <property type="evidence" value="ECO:0007669"/>
    <property type="project" value="InterPro"/>
</dbReference>
<evidence type="ECO:0000256" key="11">
    <source>
        <dbReference type="ARBA" id="ARBA00038345"/>
    </source>
</evidence>
<dbReference type="EC" id="6.3.4.13" evidence="4 14"/>
<evidence type="ECO:0000256" key="9">
    <source>
        <dbReference type="ARBA" id="ARBA00022840"/>
    </source>
</evidence>
<dbReference type="InterPro" id="IPR037123">
    <property type="entry name" value="PRibGlycinamide_synth_C_sf"/>
</dbReference>
<dbReference type="EMBL" id="JACRSP010000003">
    <property type="protein sequence ID" value="MBC8536788.1"/>
    <property type="molecule type" value="Genomic_DNA"/>
</dbReference>
<dbReference type="FunFam" id="3.30.470.20:FF:000018">
    <property type="entry name" value="Trifunctional purine biosynthetic protein adenosine-3"/>
    <property type="match status" value="1"/>
</dbReference>
<evidence type="ECO:0000256" key="1">
    <source>
        <dbReference type="ARBA" id="ARBA00001936"/>
    </source>
</evidence>
<dbReference type="InterPro" id="IPR020559">
    <property type="entry name" value="PRibGlycinamide_synth_CS"/>
</dbReference>
<evidence type="ECO:0000256" key="8">
    <source>
        <dbReference type="ARBA" id="ARBA00022755"/>
    </source>
</evidence>
<dbReference type="NCBIfam" id="TIGR00877">
    <property type="entry name" value="purD"/>
    <property type="match status" value="1"/>
</dbReference>
<evidence type="ECO:0000259" key="16">
    <source>
        <dbReference type="PROSITE" id="PS50975"/>
    </source>
</evidence>
<accession>A0A926DER8</accession>
<comment type="similarity">
    <text evidence="11 14">Belongs to the GARS family.</text>
</comment>
<dbReference type="InterPro" id="IPR011054">
    <property type="entry name" value="Rudment_hybrid_motif"/>
</dbReference>
<keyword evidence="10" id="KW-0464">Manganese</keyword>
<dbReference type="Pfam" id="PF02843">
    <property type="entry name" value="GARS_C"/>
    <property type="match status" value="1"/>
</dbReference>
<dbReference type="Pfam" id="PF01071">
    <property type="entry name" value="GARS_A"/>
    <property type="match status" value="1"/>
</dbReference>
<dbReference type="InterPro" id="IPR020562">
    <property type="entry name" value="PRibGlycinamide_synth_N"/>
</dbReference>
<dbReference type="GO" id="GO:0046872">
    <property type="term" value="F:metal ion binding"/>
    <property type="evidence" value="ECO:0007669"/>
    <property type="project" value="UniProtKB-KW"/>
</dbReference>
<comment type="catalytic activity">
    <reaction evidence="14">
        <text>5-phospho-beta-D-ribosylamine + glycine + ATP = N(1)-(5-phospho-beta-D-ribosyl)glycinamide + ADP + phosphate + H(+)</text>
        <dbReference type="Rhea" id="RHEA:17453"/>
        <dbReference type="ChEBI" id="CHEBI:15378"/>
        <dbReference type="ChEBI" id="CHEBI:30616"/>
        <dbReference type="ChEBI" id="CHEBI:43474"/>
        <dbReference type="ChEBI" id="CHEBI:57305"/>
        <dbReference type="ChEBI" id="CHEBI:58681"/>
        <dbReference type="ChEBI" id="CHEBI:143788"/>
        <dbReference type="ChEBI" id="CHEBI:456216"/>
        <dbReference type="EC" id="6.3.4.13"/>
    </reaction>
</comment>
<protein>
    <recommendedName>
        <fullName evidence="4 14">Phosphoribosylamine--glycine ligase</fullName>
        <ecNumber evidence="4 14">6.3.4.13</ecNumber>
    </recommendedName>
    <alternativeName>
        <fullName evidence="14">GARS</fullName>
    </alternativeName>
    <alternativeName>
        <fullName evidence="12 14">Glycinamide ribonucleotide synthetase</fullName>
    </alternativeName>
    <alternativeName>
        <fullName evidence="13 14">Phosphoribosylglycinamide synthetase</fullName>
    </alternativeName>
</protein>
<keyword evidence="18" id="KW-1185">Reference proteome</keyword>
<feature type="domain" description="ATP-grasp" evidence="16">
    <location>
        <begin position="107"/>
        <end position="314"/>
    </location>
</feature>
<keyword evidence="5 14" id="KW-0436">Ligase</keyword>
<dbReference type="InterPro" id="IPR011761">
    <property type="entry name" value="ATP-grasp"/>
</dbReference>
<evidence type="ECO:0000256" key="6">
    <source>
        <dbReference type="ARBA" id="ARBA00022723"/>
    </source>
</evidence>
<evidence type="ECO:0000256" key="3">
    <source>
        <dbReference type="ARBA" id="ARBA00005174"/>
    </source>
</evidence>
<evidence type="ECO:0000256" key="15">
    <source>
        <dbReference type="PROSITE-ProRule" id="PRU00409"/>
    </source>
</evidence>
<evidence type="ECO:0000313" key="17">
    <source>
        <dbReference type="EMBL" id="MBC8536788.1"/>
    </source>
</evidence>
<dbReference type="GO" id="GO:0006189">
    <property type="term" value="P:'de novo' IMP biosynthetic process"/>
    <property type="evidence" value="ECO:0007669"/>
    <property type="project" value="UniProtKB-UniRule"/>
</dbReference>
<dbReference type="SUPFAM" id="SSF51246">
    <property type="entry name" value="Rudiment single hybrid motif"/>
    <property type="match status" value="1"/>
</dbReference>
<evidence type="ECO:0000256" key="7">
    <source>
        <dbReference type="ARBA" id="ARBA00022741"/>
    </source>
</evidence>
<dbReference type="AlphaFoldDB" id="A0A926DER8"/>
<comment type="cofactor">
    <cofactor evidence="1">
        <name>Mn(2+)</name>
        <dbReference type="ChEBI" id="CHEBI:29035"/>
    </cofactor>
</comment>
<evidence type="ECO:0000256" key="2">
    <source>
        <dbReference type="ARBA" id="ARBA00001946"/>
    </source>
</evidence>
<dbReference type="InterPro" id="IPR020561">
    <property type="entry name" value="PRibGlycinamid_synth_ATP-grasp"/>
</dbReference>
<keyword evidence="6" id="KW-0479">Metal-binding</keyword>
<proteinExistence type="inferred from homology"/>
<evidence type="ECO:0000313" key="18">
    <source>
        <dbReference type="Proteomes" id="UP000620366"/>
    </source>
</evidence>
<dbReference type="SMART" id="SM01209">
    <property type="entry name" value="GARS_A"/>
    <property type="match status" value="1"/>
</dbReference>
<dbReference type="Gene3D" id="3.30.470.20">
    <property type="entry name" value="ATP-grasp fold, B domain"/>
    <property type="match status" value="1"/>
</dbReference>
<dbReference type="FunFam" id="3.90.600.10:FF:000001">
    <property type="entry name" value="Trifunctional purine biosynthetic protein adenosine-3"/>
    <property type="match status" value="1"/>
</dbReference>
<dbReference type="Gene3D" id="3.90.600.10">
    <property type="entry name" value="Phosphoribosylglycinamide synthetase, C-terminal domain"/>
    <property type="match status" value="1"/>
</dbReference>
<dbReference type="PANTHER" id="PTHR43472">
    <property type="entry name" value="PHOSPHORIBOSYLAMINE--GLYCINE LIGASE"/>
    <property type="match status" value="1"/>
</dbReference>
<dbReference type="InterPro" id="IPR000115">
    <property type="entry name" value="PRibGlycinamide_synth"/>
</dbReference>
<name>A0A926DER8_9FIRM</name>
<evidence type="ECO:0000256" key="14">
    <source>
        <dbReference type="HAMAP-Rule" id="MF_00138"/>
    </source>
</evidence>
<dbReference type="InterPro" id="IPR013815">
    <property type="entry name" value="ATP_grasp_subdomain_1"/>
</dbReference>
<evidence type="ECO:0000256" key="12">
    <source>
        <dbReference type="ARBA" id="ARBA00042242"/>
    </source>
</evidence>
<evidence type="ECO:0000256" key="13">
    <source>
        <dbReference type="ARBA" id="ARBA00042864"/>
    </source>
</evidence>
<dbReference type="SUPFAM" id="SSF56059">
    <property type="entry name" value="Glutathione synthetase ATP-binding domain-like"/>
    <property type="match status" value="1"/>
</dbReference>
<dbReference type="Pfam" id="PF02844">
    <property type="entry name" value="GARS_N"/>
    <property type="match status" value="1"/>
</dbReference>
<comment type="cofactor">
    <cofactor evidence="2">
        <name>Mg(2+)</name>
        <dbReference type="ChEBI" id="CHEBI:18420"/>
    </cofactor>
</comment>
<dbReference type="SMART" id="SM01210">
    <property type="entry name" value="GARS_C"/>
    <property type="match status" value="1"/>
</dbReference>
<dbReference type="HAMAP" id="MF_00138">
    <property type="entry name" value="GARS"/>
    <property type="match status" value="1"/>
</dbReference>
<dbReference type="Gene3D" id="3.30.1490.20">
    <property type="entry name" value="ATP-grasp fold, A domain"/>
    <property type="match status" value="1"/>
</dbReference>
<dbReference type="PROSITE" id="PS50975">
    <property type="entry name" value="ATP_GRASP"/>
    <property type="match status" value="1"/>
</dbReference>
<dbReference type="Gene3D" id="3.40.50.20">
    <property type="match status" value="1"/>
</dbReference>
<keyword evidence="9 15" id="KW-0067">ATP-binding</keyword>
<dbReference type="PANTHER" id="PTHR43472:SF1">
    <property type="entry name" value="PHOSPHORIBOSYLAMINE--GLYCINE LIGASE, CHLOROPLASTIC"/>
    <property type="match status" value="1"/>
</dbReference>
<evidence type="ECO:0000256" key="4">
    <source>
        <dbReference type="ARBA" id="ARBA00013255"/>
    </source>
</evidence>